<dbReference type="NCBIfam" id="TIGR02727">
    <property type="entry name" value="MTHFS_bact"/>
    <property type="match status" value="1"/>
</dbReference>
<keyword evidence="4" id="KW-0479">Metal-binding</keyword>
<dbReference type="Pfam" id="PF01812">
    <property type="entry name" value="5-FTHF_cyc-lig"/>
    <property type="match status" value="1"/>
</dbReference>
<sequence>MMGTHPDTKSDLRRRLRARRRRLRGRAARRAAALATRRLIALDRWQRARHIGIYWPADGEIDTRPLIAAATRAGKRVYLPVIRSSPGDLAFRRHRPGAPLQRGRFGLPIPPRAGAPQRRLAGLDLLVMPLVGFDAAGHRLGMGGGFYDRTLAGRGRCRRPLRVGLAYACQQHPAIPHDRWDQRLDRVVTDRTVHVW</sequence>
<dbReference type="PANTHER" id="PTHR23407:SF1">
    <property type="entry name" value="5-FORMYLTETRAHYDROFOLATE CYCLO-LIGASE"/>
    <property type="match status" value="1"/>
</dbReference>
<dbReference type="RefSeq" id="WP_367951866.1">
    <property type="nucleotide sequence ID" value="NZ_JBAKFG010000005.1"/>
</dbReference>
<dbReference type="InterPro" id="IPR002698">
    <property type="entry name" value="FTHF_cligase"/>
</dbReference>
<comment type="caution">
    <text evidence="5">The sequence shown here is derived from an EMBL/GenBank/DDBJ whole genome shotgun (WGS) entry which is preliminary data.</text>
</comment>
<evidence type="ECO:0000313" key="6">
    <source>
        <dbReference type="Proteomes" id="UP001556636"/>
    </source>
</evidence>
<protein>
    <recommendedName>
        <fullName evidence="4">5-formyltetrahydrofolate cyclo-ligase</fullName>
        <ecNumber evidence="4">6.3.3.2</ecNumber>
    </recommendedName>
</protein>
<dbReference type="EMBL" id="JBAKFG010000005">
    <property type="protein sequence ID" value="MEX0373704.1"/>
    <property type="molecule type" value="Genomic_DNA"/>
</dbReference>
<evidence type="ECO:0000313" key="5">
    <source>
        <dbReference type="EMBL" id="MEX0373704.1"/>
    </source>
</evidence>
<dbReference type="Gene3D" id="3.40.50.10420">
    <property type="entry name" value="NagB/RpiA/CoA transferase-like"/>
    <property type="match status" value="1"/>
</dbReference>
<comment type="catalytic activity">
    <reaction evidence="4">
        <text>(6S)-5-formyl-5,6,7,8-tetrahydrofolate + ATP = (6R)-5,10-methenyltetrahydrofolate + ADP + phosphate</text>
        <dbReference type="Rhea" id="RHEA:10488"/>
        <dbReference type="ChEBI" id="CHEBI:30616"/>
        <dbReference type="ChEBI" id="CHEBI:43474"/>
        <dbReference type="ChEBI" id="CHEBI:57455"/>
        <dbReference type="ChEBI" id="CHEBI:57457"/>
        <dbReference type="ChEBI" id="CHEBI:456216"/>
        <dbReference type="EC" id="6.3.3.2"/>
    </reaction>
</comment>
<dbReference type="Proteomes" id="UP001556636">
    <property type="component" value="Unassembled WGS sequence"/>
</dbReference>
<keyword evidence="6" id="KW-1185">Reference proteome</keyword>
<evidence type="ECO:0000256" key="1">
    <source>
        <dbReference type="ARBA" id="ARBA00010638"/>
    </source>
</evidence>
<dbReference type="SUPFAM" id="SSF100950">
    <property type="entry name" value="NagB/RpiA/CoA transferase-like"/>
    <property type="match status" value="1"/>
</dbReference>
<comment type="similarity">
    <text evidence="1 4">Belongs to the 5-formyltetrahydrofolate cyclo-ligase family.</text>
</comment>
<dbReference type="PIRSF" id="PIRSF006806">
    <property type="entry name" value="FTHF_cligase"/>
    <property type="match status" value="1"/>
</dbReference>
<keyword evidence="5" id="KW-0436">Ligase</keyword>
<organism evidence="5 6">
    <name type="scientific">Spiribacter roseus</name>
    <dbReference type="NCBI Taxonomy" id="1855875"/>
    <lineage>
        <taxon>Bacteria</taxon>
        <taxon>Pseudomonadati</taxon>
        <taxon>Pseudomonadota</taxon>
        <taxon>Gammaproteobacteria</taxon>
        <taxon>Chromatiales</taxon>
        <taxon>Ectothiorhodospiraceae</taxon>
        <taxon>Spiribacter</taxon>
    </lineage>
</organism>
<dbReference type="InterPro" id="IPR024185">
    <property type="entry name" value="FTHF_cligase-like_sf"/>
</dbReference>
<keyword evidence="4" id="KW-0460">Magnesium</keyword>
<keyword evidence="3 4" id="KW-0067">ATP-binding</keyword>
<accession>A0ABV3S1T7</accession>
<dbReference type="GO" id="GO:0030272">
    <property type="term" value="F:5-formyltetrahydrofolate cyclo-ligase activity"/>
    <property type="evidence" value="ECO:0007669"/>
    <property type="project" value="UniProtKB-EC"/>
</dbReference>
<gene>
    <name evidence="5" type="ORF">V6X51_09720</name>
</gene>
<reference evidence="5 6" key="1">
    <citation type="submission" date="2024-02" db="EMBL/GenBank/DDBJ databases">
        <title>New especies of Spiribacter isolated from saline water.</title>
        <authorList>
            <person name="Leon M.J."/>
            <person name="De La Haba R."/>
            <person name="Sanchez-Porro C."/>
            <person name="Ventosa A."/>
        </authorList>
    </citation>
    <scope>NUCLEOTIDE SEQUENCE [LARGE SCALE GENOMIC DNA]</scope>
    <source>
        <strain evidence="6">ag22IC6-196</strain>
    </source>
</reference>
<dbReference type="EC" id="6.3.3.2" evidence="4"/>
<evidence type="ECO:0000256" key="2">
    <source>
        <dbReference type="ARBA" id="ARBA00022741"/>
    </source>
</evidence>
<name>A0ABV3S1T7_9GAMM</name>
<evidence type="ECO:0000256" key="3">
    <source>
        <dbReference type="ARBA" id="ARBA00022840"/>
    </source>
</evidence>
<proteinExistence type="inferred from homology"/>
<comment type="cofactor">
    <cofactor evidence="4">
        <name>Mg(2+)</name>
        <dbReference type="ChEBI" id="CHEBI:18420"/>
    </cofactor>
</comment>
<dbReference type="InterPro" id="IPR037171">
    <property type="entry name" value="NagB/RpiA_transferase-like"/>
</dbReference>
<evidence type="ECO:0000256" key="4">
    <source>
        <dbReference type="RuleBase" id="RU361279"/>
    </source>
</evidence>
<dbReference type="PANTHER" id="PTHR23407">
    <property type="entry name" value="ATPASE INHIBITOR/5-FORMYLTETRAHYDROFOLATE CYCLO-LIGASE"/>
    <property type="match status" value="1"/>
</dbReference>
<keyword evidence="2 4" id="KW-0547">Nucleotide-binding</keyword>